<evidence type="ECO:0000313" key="3">
    <source>
        <dbReference type="Proteomes" id="UP000019335"/>
    </source>
</evidence>
<proteinExistence type="predicted"/>
<sequence>MPRPKNTPKRDAQALVQVSERPKSEEAVSDDEWVPPPLPAKATGASQKPHKQVKMGTTASPSSLVYTEPPPGMESECSFENVKVTATKPSSATAPSGWRTALKKEKEGLIDKKKAKTTIEWGSSGDSFNADDLAVEYVMGAGDGGTGMRGLGVSMHEQLMTCARLGAAETAGRAVDIAWSNPGGAEAGVEVGKEGRRRPTLIVTMEFNGKSFRDQGPLYSMHEMARVFAGVLQKQSTKRRKATIEHSSVKLEEVARRSPPFFWSLFHHNHADVRKGLAKAKITCILVNTFESDIKTDTDGAGGQVPRAL</sequence>
<comment type="caution">
    <text evidence="2">The sequence shown here is derived from an EMBL/GenBank/DDBJ whole genome shotgun (WGS) entry which is preliminary data.</text>
</comment>
<evidence type="ECO:0000256" key="1">
    <source>
        <dbReference type="SAM" id="MobiDB-lite"/>
    </source>
</evidence>
<dbReference type="Proteomes" id="UP000019335">
    <property type="component" value="Unassembled WGS sequence"/>
</dbReference>
<dbReference type="EMBL" id="AZIL01002746">
    <property type="protein sequence ID" value="EWM20890.1"/>
    <property type="molecule type" value="Genomic_DNA"/>
</dbReference>
<accession>W7T1C5</accession>
<name>W7T1C5_9STRA</name>
<evidence type="ECO:0000313" key="2">
    <source>
        <dbReference type="EMBL" id="EWM20890.1"/>
    </source>
</evidence>
<organism evidence="2 3">
    <name type="scientific">Nannochloropsis gaditana</name>
    <dbReference type="NCBI Taxonomy" id="72520"/>
    <lineage>
        <taxon>Eukaryota</taxon>
        <taxon>Sar</taxon>
        <taxon>Stramenopiles</taxon>
        <taxon>Ochrophyta</taxon>
        <taxon>Eustigmatophyceae</taxon>
        <taxon>Eustigmatales</taxon>
        <taxon>Monodopsidaceae</taxon>
        <taxon>Nannochloropsis</taxon>
    </lineage>
</organism>
<dbReference type="OrthoDB" id="10325111at2759"/>
<dbReference type="AlphaFoldDB" id="W7T1C5"/>
<keyword evidence="3" id="KW-1185">Reference proteome</keyword>
<protein>
    <submittedName>
        <fullName evidence="2">Uncharacterized protein</fullName>
    </submittedName>
</protein>
<feature type="region of interest" description="Disordered" evidence="1">
    <location>
        <begin position="1"/>
        <end position="73"/>
    </location>
</feature>
<gene>
    <name evidence="2" type="ORF">Naga_100201g5</name>
</gene>
<reference evidence="2 3" key="1">
    <citation type="journal article" date="2014" name="Mol. Plant">
        <title>Chromosome Scale Genome Assembly and Transcriptome Profiling of Nannochloropsis gaditana in Nitrogen Depletion.</title>
        <authorList>
            <person name="Corteggiani Carpinelli E."/>
            <person name="Telatin A."/>
            <person name="Vitulo N."/>
            <person name="Forcato C."/>
            <person name="D'Angelo M."/>
            <person name="Schiavon R."/>
            <person name="Vezzi A."/>
            <person name="Giacometti G.M."/>
            <person name="Morosinotto T."/>
            <person name="Valle G."/>
        </authorList>
    </citation>
    <scope>NUCLEOTIDE SEQUENCE [LARGE SCALE GENOMIC DNA]</scope>
    <source>
        <strain evidence="2 3">B-31</strain>
    </source>
</reference>
<feature type="compositionally biased region" description="Polar residues" evidence="1">
    <location>
        <begin position="55"/>
        <end position="65"/>
    </location>
</feature>